<keyword evidence="2" id="KW-1185">Reference proteome</keyword>
<sequence length="84" mass="9709">MTNPFGNIDFKLLLEYVKNLSVAQKKELLQVLNQSELHLVNEEEVAYVKTPSTDISFDEQWDESLSVSEFKAEAIKHINSLPWK</sequence>
<dbReference type="Proteomes" id="UP000031246">
    <property type="component" value="Unassembled WGS sequence"/>
</dbReference>
<dbReference type="EMBL" id="JSYN01000040">
    <property type="protein sequence ID" value="KIA90323.1"/>
    <property type="molecule type" value="Genomic_DNA"/>
</dbReference>
<organism evidence="1 2">
    <name type="scientific">Pedobacter kyungheensis</name>
    <dbReference type="NCBI Taxonomy" id="1069985"/>
    <lineage>
        <taxon>Bacteria</taxon>
        <taxon>Pseudomonadati</taxon>
        <taxon>Bacteroidota</taxon>
        <taxon>Sphingobacteriia</taxon>
        <taxon>Sphingobacteriales</taxon>
        <taxon>Sphingobacteriaceae</taxon>
        <taxon>Pedobacter</taxon>
    </lineage>
</organism>
<evidence type="ECO:0000313" key="2">
    <source>
        <dbReference type="Proteomes" id="UP000031246"/>
    </source>
</evidence>
<name>A0A0C1FET5_9SPHI</name>
<comment type="caution">
    <text evidence="1">The sequence shown here is derived from an EMBL/GenBank/DDBJ whole genome shotgun (WGS) entry which is preliminary data.</text>
</comment>
<proteinExistence type="predicted"/>
<evidence type="ECO:0000313" key="1">
    <source>
        <dbReference type="EMBL" id="KIA90323.1"/>
    </source>
</evidence>
<gene>
    <name evidence="1" type="ORF">OC25_24695</name>
</gene>
<dbReference type="AlphaFoldDB" id="A0A0C1FET5"/>
<dbReference type="OrthoDB" id="769971at2"/>
<reference evidence="1 2" key="1">
    <citation type="submission" date="2014-10" db="EMBL/GenBank/DDBJ databases">
        <title>Pedobacter Kyungheensis.</title>
        <authorList>
            <person name="Anderson B.M."/>
            <person name="Newman J.D."/>
        </authorList>
    </citation>
    <scope>NUCLEOTIDE SEQUENCE [LARGE SCALE GENOMIC DNA]</scope>
    <source>
        <strain evidence="1 2">KACC 16221</strain>
    </source>
</reference>
<accession>A0A0C1FET5</accession>
<protein>
    <submittedName>
        <fullName evidence="1">Uncharacterized protein</fullName>
    </submittedName>
</protein>
<dbReference type="RefSeq" id="WP_039482419.1">
    <property type="nucleotide sequence ID" value="NZ_JSYN01000040.1"/>
</dbReference>